<organism evidence="2 3">
    <name type="scientific">Rosa chinensis</name>
    <name type="common">China rose</name>
    <dbReference type="NCBI Taxonomy" id="74649"/>
    <lineage>
        <taxon>Eukaryota</taxon>
        <taxon>Viridiplantae</taxon>
        <taxon>Streptophyta</taxon>
        <taxon>Embryophyta</taxon>
        <taxon>Tracheophyta</taxon>
        <taxon>Spermatophyta</taxon>
        <taxon>Magnoliopsida</taxon>
        <taxon>eudicotyledons</taxon>
        <taxon>Gunneridae</taxon>
        <taxon>Pentapetalae</taxon>
        <taxon>rosids</taxon>
        <taxon>fabids</taxon>
        <taxon>Rosales</taxon>
        <taxon>Rosaceae</taxon>
        <taxon>Rosoideae</taxon>
        <taxon>Rosoideae incertae sedis</taxon>
        <taxon>Rosa</taxon>
    </lineage>
</organism>
<reference evidence="2 3" key="1">
    <citation type="journal article" date="2018" name="Nat. Genet.">
        <title>The Rosa genome provides new insights in the design of modern roses.</title>
        <authorList>
            <person name="Bendahmane M."/>
        </authorList>
    </citation>
    <scope>NUCLEOTIDE SEQUENCE [LARGE SCALE GENOMIC DNA]</scope>
    <source>
        <strain evidence="3">cv. Old Blush</strain>
    </source>
</reference>
<evidence type="ECO:0000313" key="2">
    <source>
        <dbReference type="EMBL" id="PRQ39622.1"/>
    </source>
</evidence>
<sequence>MVSTFHFFCLLFTNSAYWVPTLLNWRPRRKDCLVVQQLLLHFAFPQRLLCRRVLMLLSTVL</sequence>
<accession>A0A2P6QZL0</accession>
<dbReference type="Proteomes" id="UP000238479">
    <property type="component" value="Chromosome 4"/>
</dbReference>
<keyword evidence="3" id="KW-1185">Reference proteome</keyword>
<dbReference type="AlphaFoldDB" id="A0A2P6QZL0"/>
<name>A0A2P6QZL0_ROSCH</name>
<dbReference type="EMBL" id="PDCK01000042">
    <property type="protein sequence ID" value="PRQ39622.1"/>
    <property type="molecule type" value="Genomic_DNA"/>
</dbReference>
<evidence type="ECO:0000256" key="1">
    <source>
        <dbReference type="SAM" id="SignalP"/>
    </source>
</evidence>
<protein>
    <submittedName>
        <fullName evidence="2">Uncharacterized protein</fullName>
    </submittedName>
</protein>
<feature type="chain" id="PRO_5015181447" evidence="1">
    <location>
        <begin position="19"/>
        <end position="61"/>
    </location>
</feature>
<proteinExistence type="predicted"/>
<evidence type="ECO:0000313" key="3">
    <source>
        <dbReference type="Proteomes" id="UP000238479"/>
    </source>
</evidence>
<feature type="signal peptide" evidence="1">
    <location>
        <begin position="1"/>
        <end position="18"/>
    </location>
</feature>
<gene>
    <name evidence="2" type="ORF">RchiOBHm_Chr4g0427281</name>
</gene>
<keyword evidence="1" id="KW-0732">Signal</keyword>
<dbReference type="Gramene" id="PRQ39622">
    <property type="protein sequence ID" value="PRQ39622"/>
    <property type="gene ID" value="RchiOBHm_Chr4g0427281"/>
</dbReference>
<comment type="caution">
    <text evidence="2">The sequence shown here is derived from an EMBL/GenBank/DDBJ whole genome shotgun (WGS) entry which is preliminary data.</text>
</comment>